<evidence type="ECO:0000313" key="1">
    <source>
        <dbReference type="EMBL" id="KAK9872178.1"/>
    </source>
</evidence>
<protein>
    <submittedName>
        <fullName evidence="1">Uncharacterized protein</fullName>
    </submittedName>
</protein>
<dbReference type="Proteomes" id="UP001431783">
    <property type="component" value="Unassembled WGS sequence"/>
</dbReference>
<dbReference type="AlphaFoldDB" id="A0AAW1TUT4"/>
<organism evidence="1 2">
    <name type="scientific">Henosepilachna vigintioctopunctata</name>
    <dbReference type="NCBI Taxonomy" id="420089"/>
    <lineage>
        <taxon>Eukaryota</taxon>
        <taxon>Metazoa</taxon>
        <taxon>Ecdysozoa</taxon>
        <taxon>Arthropoda</taxon>
        <taxon>Hexapoda</taxon>
        <taxon>Insecta</taxon>
        <taxon>Pterygota</taxon>
        <taxon>Neoptera</taxon>
        <taxon>Endopterygota</taxon>
        <taxon>Coleoptera</taxon>
        <taxon>Polyphaga</taxon>
        <taxon>Cucujiformia</taxon>
        <taxon>Coccinelloidea</taxon>
        <taxon>Coccinellidae</taxon>
        <taxon>Epilachninae</taxon>
        <taxon>Epilachnini</taxon>
        <taxon>Henosepilachna</taxon>
    </lineage>
</organism>
<reference evidence="1 2" key="1">
    <citation type="submission" date="2023-03" db="EMBL/GenBank/DDBJ databases">
        <title>Genome insight into feeding habits of ladybird beetles.</title>
        <authorList>
            <person name="Li H.-S."/>
            <person name="Huang Y.-H."/>
            <person name="Pang H."/>
        </authorList>
    </citation>
    <scope>NUCLEOTIDE SEQUENCE [LARGE SCALE GENOMIC DNA]</scope>
    <source>
        <strain evidence="1">SYSU_2023b</strain>
        <tissue evidence="1">Whole body</tissue>
    </source>
</reference>
<dbReference type="EMBL" id="JARQZJ010000009">
    <property type="protein sequence ID" value="KAK9872178.1"/>
    <property type="molecule type" value="Genomic_DNA"/>
</dbReference>
<feature type="non-terminal residue" evidence="1">
    <location>
        <position position="79"/>
    </location>
</feature>
<accession>A0AAW1TUT4</accession>
<name>A0AAW1TUT4_9CUCU</name>
<keyword evidence="2" id="KW-1185">Reference proteome</keyword>
<gene>
    <name evidence="1" type="ORF">WA026_016231</name>
</gene>
<proteinExistence type="predicted"/>
<comment type="caution">
    <text evidence="1">The sequence shown here is derived from an EMBL/GenBank/DDBJ whole genome shotgun (WGS) entry which is preliminary data.</text>
</comment>
<evidence type="ECO:0000313" key="2">
    <source>
        <dbReference type="Proteomes" id="UP001431783"/>
    </source>
</evidence>
<sequence length="79" mass="8583">MVSDCAFPAPLMTVSVIYTLAQEGIAKNRTLIRAGTFHRGPHPMPYVAAFPALTGFCTRTKGKKDNTHMLNGAHPRSNV</sequence>